<dbReference type="InterPro" id="IPR022062">
    <property type="entry name" value="DUF3618"/>
</dbReference>
<keyword evidence="1" id="KW-0812">Transmembrane</keyword>
<dbReference type="Proteomes" id="UP001500967">
    <property type="component" value="Unassembled WGS sequence"/>
</dbReference>
<dbReference type="RefSeq" id="WP_344654445.1">
    <property type="nucleotide sequence ID" value="NZ_BAAAGX010000046.1"/>
</dbReference>
<comment type="caution">
    <text evidence="2">The sequence shown here is derived from an EMBL/GenBank/DDBJ whole genome shotgun (WGS) entry which is preliminary data.</text>
</comment>
<keyword evidence="1" id="KW-1133">Transmembrane helix</keyword>
<proteinExistence type="predicted"/>
<sequence length="127" mass="13720">MTADKTEAKDPDQLRAEIAEIRADLGDTVEALAAKADVKAQAQAKVRETVETTKVQLDSLKTRAAERTEVSRVKAQASAERGKEALSRYAPWPQVAAGAAAALVALVIGGRKLRARRATPVRRRFGR</sequence>
<feature type="transmembrane region" description="Helical" evidence="1">
    <location>
        <begin position="89"/>
        <end position="108"/>
    </location>
</feature>
<evidence type="ECO:0008006" key="4">
    <source>
        <dbReference type="Google" id="ProtNLM"/>
    </source>
</evidence>
<evidence type="ECO:0000313" key="2">
    <source>
        <dbReference type="EMBL" id="GAA0282348.1"/>
    </source>
</evidence>
<evidence type="ECO:0000256" key="1">
    <source>
        <dbReference type="SAM" id="Phobius"/>
    </source>
</evidence>
<evidence type="ECO:0000313" key="3">
    <source>
        <dbReference type="Proteomes" id="UP001500967"/>
    </source>
</evidence>
<gene>
    <name evidence="2" type="ORF">GCM10009539_82850</name>
</gene>
<dbReference type="Pfam" id="PF12277">
    <property type="entry name" value="DUF3618"/>
    <property type="match status" value="1"/>
</dbReference>
<name>A0ABN0V9J5_9ACTN</name>
<reference evidence="2 3" key="1">
    <citation type="journal article" date="2019" name="Int. J. Syst. Evol. Microbiol.">
        <title>The Global Catalogue of Microorganisms (GCM) 10K type strain sequencing project: providing services to taxonomists for standard genome sequencing and annotation.</title>
        <authorList>
            <consortium name="The Broad Institute Genomics Platform"/>
            <consortium name="The Broad Institute Genome Sequencing Center for Infectious Disease"/>
            <person name="Wu L."/>
            <person name="Ma J."/>
        </authorList>
    </citation>
    <scope>NUCLEOTIDE SEQUENCE [LARGE SCALE GENOMIC DNA]</scope>
    <source>
        <strain evidence="2 3">JCM 10425</strain>
    </source>
</reference>
<keyword evidence="3" id="KW-1185">Reference proteome</keyword>
<protein>
    <recommendedName>
        <fullName evidence="4">DUF3618 domain-containing protein</fullName>
    </recommendedName>
</protein>
<keyword evidence="1" id="KW-0472">Membrane</keyword>
<dbReference type="EMBL" id="BAAAGX010000046">
    <property type="protein sequence ID" value="GAA0282348.1"/>
    <property type="molecule type" value="Genomic_DNA"/>
</dbReference>
<organism evidence="2 3">
    <name type="scientific">Cryptosporangium japonicum</name>
    <dbReference type="NCBI Taxonomy" id="80872"/>
    <lineage>
        <taxon>Bacteria</taxon>
        <taxon>Bacillati</taxon>
        <taxon>Actinomycetota</taxon>
        <taxon>Actinomycetes</taxon>
        <taxon>Cryptosporangiales</taxon>
        <taxon>Cryptosporangiaceae</taxon>
        <taxon>Cryptosporangium</taxon>
    </lineage>
</organism>
<accession>A0ABN0V9J5</accession>